<dbReference type="Proteomes" id="UP000253772">
    <property type="component" value="Chromosome c1"/>
</dbReference>
<feature type="domain" description="Glycosyl transferase family 1" evidence="2">
    <location>
        <begin position="253"/>
        <end position="409"/>
    </location>
</feature>
<dbReference type="Gene3D" id="3.40.50.2000">
    <property type="entry name" value="Glycogen Phosphorylase B"/>
    <property type="match status" value="2"/>
</dbReference>
<dbReference type="OrthoDB" id="433681at2"/>
<dbReference type="GO" id="GO:0009103">
    <property type="term" value="P:lipopolysaccharide biosynthetic process"/>
    <property type="evidence" value="ECO:0007669"/>
    <property type="project" value="TreeGrafter"/>
</dbReference>
<dbReference type="AlphaFoldDB" id="A0A482IVT8"/>
<dbReference type="GO" id="GO:0016757">
    <property type="term" value="F:glycosyltransferase activity"/>
    <property type="evidence" value="ECO:0007669"/>
    <property type="project" value="InterPro"/>
</dbReference>
<reference evidence="3 4" key="1">
    <citation type="submission" date="2019-03" db="EMBL/GenBank/DDBJ databases">
        <title>Comparative insights into the high quality Complete genome sequence of highly metal resistant Cupriavidus metallidurans strain BS1 isolated from a gold-copper mine.</title>
        <authorList>
            <person name="Mazhar H.S."/>
            <person name="Rensing C."/>
        </authorList>
    </citation>
    <scope>NUCLEOTIDE SEQUENCE [LARGE SCALE GENOMIC DNA]</scope>
    <source>
        <strain evidence="3 4">BS1</strain>
    </source>
</reference>
<proteinExistence type="predicted"/>
<dbReference type="SUPFAM" id="SSF53756">
    <property type="entry name" value="UDP-Glycosyltransferase/glycogen phosphorylase"/>
    <property type="match status" value="1"/>
</dbReference>
<dbReference type="Pfam" id="PF00534">
    <property type="entry name" value="Glycos_transf_1"/>
    <property type="match status" value="1"/>
</dbReference>
<evidence type="ECO:0000259" key="2">
    <source>
        <dbReference type="Pfam" id="PF00534"/>
    </source>
</evidence>
<dbReference type="PANTHER" id="PTHR46401">
    <property type="entry name" value="GLYCOSYLTRANSFERASE WBBK-RELATED"/>
    <property type="match status" value="1"/>
</dbReference>
<evidence type="ECO:0000313" key="3">
    <source>
        <dbReference type="EMBL" id="QBP11673.1"/>
    </source>
</evidence>
<dbReference type="InterPro" id="IPR001296">
    <property type="entry name" value="Glyco_trans_1"/>
</dbReference>
<evidence type="ECO:0000256" key="1">
    <source>
        <dbReference type="ARBA" id="ARBA00022679"/>
    </source>
</evidence>
<keyword evidence="1 3" id="KW-0808">Transferase</keyword>
<evidence type="ECO:0000313" key="4">
    <source>
        <dbReference type="Proteomes" id="UP000253772"/>
    </source>
</evidence>
<dbReference type="EMBL" id="CP037900">
    <property type="protein sequence ID" value="QBP11673.1"/>
    <property type="molecule type" value="Genomic_DNA"/>
</dbReference>
<gene>
    <name evidence="3" type="ORF">DDF84_009700</name>
</gene>
<dbReference type="PANTHER" id="PTHR46401:SF2">
    <property type="entry name" value="GLYCOSYLTRANSFERASE WBBK-RELATED"/>
    <property type="match status" value="1"/>
</dbReference>
<dbReference type="CDD" id="cd03809">
    <property type="entry name" value="GT4_MtfB-like"/>
    <property type="match status" value="1"/>
</dbReference>
<protein>
    <submittedName>
        <fullName evidence="3">Glycosyltransferase family 1 protein</fullName>
    </submittedName>
</protein>
<name>A0A482IVT8_9BURK</name>
<accession>A0A482IVT8</accession>
<organism evidence="3 4">
    <name type="scientific">Cupriavidus metallidurans</name>
    <dbReference type="NCBI Taxonomy" id="119219"/>
    <lineage>
        <taxon>Bacteria</taxon>
        <taxon>Pseudomonadati</taxon>
        <taxon>Pseudomonadota</taxon>
        <taxon>Betaproteobacteria</taxon>
        <taxon>Burkholderiales</taxon>
        <taxon>Burkholderiaceae</taxon>
        <taxon>Cupriavidus</taxon>
    </lineage>
</organism>
<sequence>MRIGVDGFNLALPNGSGVATYARTLAWSLRQMGHQVDLFYDLPVGPRAPARMREVLFYDALDRPRRARRGRAGAIGAIAAVGSAIGDAFGRTAVYVPRAGGVIAQGLEGRVPESDRLFTSADVFEAAARHFRRFGSFLSLRVPNPPAIMHWTYPLPVRLEGARNLYTIHDLVPLRLPYTSLENKRYHYRLIQACLRDGDYVCTVSEASRADLLRMFPSAQPERISNTWQSAMPLPENESEDEARLATTFELEPRGYFLYFGAIEPKKNIGRLVEAYLASQVKTPLVIVGARAWKSAGEVRLLQGEGGQGLRGVSERIRRYDYLPRAWLMTLVRNARAVTFPSIYEGFGLPVLEAMALGTPVLTSNVSSLPEVSGDAAVLIDPYNVQDIAAGIRRLDADANLRAQLSAIGQLQALEFGSEQYQARLRAMYARVLSFPSRP</sequence>